<dbReference type="InterPro" id="IPR029151">
    <property type="entry name" value="Sensor-like_sf"/>
</dbReference>
<evidence type="ECO:0000256" key="1">
    <source>
        <dbReference type="ARBA" id="ARBA00004370"/>
    </source>
</evidence>
<dbReference type="Gene3D" id="3.30.450.20">
    <property type="entry name" value="PAS domain"/>
    <property type="match status" value="1"/>
</dbReference>
<proteinExistence type="inferred from homology"/>
<gene>
    <name evidence="7" type="ORF">BFL38_09780</name>
</gene>
<comment type="caution">
    <text evidence="7">The sequence shown here is derived from an EMBL/GenBank/DDBJ whole genome shotgun (WGS) entry which is preliminary data.</text>
</comment>
<comment type="similarity">
    <text evidence="2">Belongs to the methyl-accepting chemotaxis (MCP) protein family.</text>
</comment>
<evidence type="ECO:0000256" key="2">
    <source>
        <dbReference type="ARBA" id="ARBA00029447"/>
    </source>
</evidence>
<comment type="subcellular location">
    <subcellularLocation>
        <location evidence="1">Membrane</location>
    </subcellularLocation>
</comment>
<dbReference type="InterPro" id="IPR004089">
    <property type="entry name" value="MCPsignal_dom"/>
</dbReference>
<dbReference type="PROSITE" id="PS50885">
    <property type="entry name" value="HAMP"/>
    <property type="match status" value="1"/>
</dbReference>
<dbReference type="GO" id="GO:0004888">
    <property type="term" value="F:transmembrane signaling receptor activity"/>
    <property type="evidence" value="ECO:0007669"/>
    <property type="project" value="TreeGrafter"/>
</dbReference>
<sequence>MSKFNSLAIKVPVILCIVTAIFITIMLIISLTIAGNGISKSRFEGFETTVKGYSSVFDAWFRTQSYLLETYASVPIVGEYLAYKDYTRTDRLNATLKTFREKNACSINVGIVDNNGIIIADSDYSKLIGSKFTDSNIDIWNKLKNRQYGYGSVSYGNELVPSIVNGELSFIFATPVKNGNEEVGYLYTVFNWREFYKNYIEGIKLGETGGLDVIAPNLKVLMNTDYNKVNTDAPQVYKNVFDNNLSKGVVEYIANNHKTMGSYTKMKYVPWITSMTMTSEEIFAESRKAILSGIILGIITIVSIAIFINIFIRSITKPLSLVVHEAQKIERGDLTEFKGKIKPRKDEIGILADSFANMRHKLVETIKEVNDASICIMNASEKLAKGNVELSRRTEAQSASLQQTAASMEQMASTIKSSTEYSITGNNMMISSKSSIDEAGDIIIQTTKNIEEVYDASTKIKNITKIIEDIAFQTNILALNASVEAARAGDQGKGFAVVASEVRNLAQTTQSSVKDITDLVDNAYDKINKATGTARQSQEIFKDLKTKIDETANIMRGISSAAVEQQSGVEQVNRAVSEMDGATQMNNALVNDAENASKDLVLQANSLQHAMKFFKL</sequence>
<dbReference type="SUPFAM" id="SSF103190">
    <property type="entry name" value="Sensory domain-like"/>
    <property type="match status" value="1"/>
</dbReference>
<dbReference type="CDD" id="cd11386">
    <property type="entry name" value="MCP_signal"/>
    <property type="match status" value="1"/>
</dbReference>
<dbReference type="FunFam" id="1.10.287.950:FF:000001">
    <property type="entry name" value="Methyl-accepting chemotaxis sensory transducer"/>
    <property type="match status" value="1"/>
</dbReference>
<dbReference type="Pfam" id="PF00672">
    <property type="entry name" value="HAMP"/>
    <property type="match status" value="1"/>
</dbReference>
<evidence type="ECO:0000313" key="8">
    <source>
        <dbReference type="Proteomes" id="UP000095247"/>
    </source>
</evidence>
<dbReference type="CDD" id="cd06225">
    <property type="entry name" value="HAMP"/>
    <property type="match status" value="1"/>
</dbReference>
<keyword evidence="3" id="KW-0807">Transducer</keyword>
<dbReference type="GO" id="GO:0007165">
    <property type="term" value="P:signal transduction"/>
    <property type="evidence" value="ECO:0007669"/>
    <property type="project" value="UniProtKB-KW"/>
</dbReference>
<feature type="domain" description="HAMP" evidence="6">
    <location>
        <begin position="313"/>
        <end position="367"/>
    </location>
</feature>
<dbReference type="InterPro" id="IPR003660">
    <property type="entry name" value="HAMP_dom"/>
</dbReference>
<keyword evidence="4" id="KW-1133">Transmembrane helix</keyword>
<dbReference type="EMBL" id="MDCO01000001">
    <property type="protein sequence ID" value="OEJ15747.1"/>
    <property type="molecule type" value="Genomic_DNA"/>
</dbReference>
<evidence type="ECO:0000313" key="7">
    <source>
        <dbReference type="EMBL" id="OEJ15747.1"/>
    </source>
</evidence>
<feature type="transmembrane region" description="Helical" evidence="4">
    <location>
        <begin position="12"/>
        <end position="34"/>
    </location>
</feature>
<reference evidence="7 8" key="1">
    <citation type="submission" date="2016-08" db="EMBL/GenBank/DDBJ databases">
        <title>Characterization and recognition of Brachyspira hampsonii sp. nov., a novel intestinal spirochete that is pathogenic to pigs.</title>
        <authorList>
            <person name="Mirajkar N."/>
            <person name="La T."/>
            <person name="Phillips N."/>
            <person name="Hampson D."/>
            <person name="Gebhart C."/>
        </authorList>
    </citation>
    <scope>NUCLEOTIDE SEQUENCE [LARGE SCALE GENOMIC DNA]</scope>
    <source>
        <strain evidence="7 8">P280/1</strain>
    </source>
</reference>
<dbReference type="PANTHER" id="PTHR43531">
    <property type="entry name" value="PROTEIN ICFG"/>
    <property type="match status" value="1"/>
</dbReference>
<dbReference type="PANTHER" id="PTHR43531:SF5">
    <property type="entry name" value="METHYL-ACCEPTING CHEMOTAXIS PROTEIN III"/>
    <property type="match status" value="1"/>
</dbReference>
<accession>A0A1E5NI54</accession>
<protein>
    <submittedName>
        <fullName evidence="7">Chemotaxis protein</fullName>
    </submittedName>
</protein>
<name>A0A1E5NI54_9SPIR</name>
<dbReference type="GO" id="GO:0006935">
    <property type="term" value="P:chemotaxis"/>
    <property type="evidence" value="ECO:0007669"/>
    <property type="project" value="TreeGrafter"/>
</dbReference>
<evidence type="ECO:0000259" key="6">
    <source>
        <dbReference type="PROSITE" id="PS50885"/>
    </source>
</evidence>
<dbReference type="AlphaFoldDB" id="A0A1E5NI54"/>
<feature type="domain" description="Methyl-accepting transducer" evidence="5">
    <location>
        <begin position="372"/>
        <end position="601"/>
    </location>
</feature>
<feature type="transmembrane region" description="Helical" evidence="4">
    <location>
        <begin position="289"/>
        <end position="312"/>
    </location>
</feature>
<dbReference type="Proteomes" id="UP000095247">
    <property type="component" value="Unassembled WGS sequence"/>
</dbReference>
<evidence type="ECO:0000259" key="5">
    <source>
        <dbReference type="PROSITE" id="PS50111"/>
    </source>
</evidence>
<dbReference type="RefSeq" id="WP_069725225.1">
    <property type="nucleotide sequence ID" value="NZ_MDCO01000001.1"/>
</dbReference>
<dbReference type="Gene3D" id="1.10.287.950">
    <property type="entry name" value="Methyl-accepting chemotaxis protein"/>
    <property type="match status" value="1"/>
</dbReference>
<dbReference type="Pfam" id="PF00015">
    <property type="entry name" value="MCPsignal"/>
    <property type="match status" value="1"/>
</dbReference>
<dbReference type="InterPro" id="IPR051310">
    <property type="entry name" value="MCP_chemotaxis"/>
</dbReference>
<dbReference type="GO" id="GO:0005886">
    <property type="term" value="C:plasma membrane"/>
    <property type="evidence" value="ECO:0007669"/>
    <property type="project" value="TreeGrafter"/>
</dbReference>
<dbReference type="SMART" id="SM00283">
    <property type="entry name" value="MA"/>
    <property type="match status" value="1"/>
</dbReference>
<evidence type="ECO:0000256" key="4">
    <source>
        <dbReference type="SAM" id="Phobius"/>
    </source>
</evidence>
<keyword evidence="4" id="KW-0472">Membrane</keyword>
<dbReference type="SUPFAM" id="SSF58104">
    <property type="entry name" value="Methyl-accepting chemotaxis protein (MCP) signaling domain"/>
    <property type="match status" value="1"/>
</dbReference>
<organism evidence="7 8">
    <name type="scientific">Brachyspira hampsonii</name>
    <dbReference type="NCBI Taxonomy" id="1287055"/>
    <lineage>
        <taxon>Bacteria</taxon>
        <taxon>Pseudomonadati</taxon>
        <taxon>Spirochaetota</taxon>
        <taxon>Spirochaetia</taxon>
        <taxon>Brachyspirales</taxon>
        <taxon>Brachyspiraceae</taxon>
        <taxon>Brachyspira</taxon>
    </lineage>
</organism>
<keyword evidence="4" id="KW-0812">Transmembrane</keyword>
<dbReference type="SMART" id="SM00304">
    <property type="entry name" value="HAMP"/>
    <property type="match status" value="1"/>
</dbReference>
<dbReference type="PROSITE" id="PS50111">
    <property type="entry name" value="CHEMOTAXIS_TRANSDUC_2"/>
    <property type="match status" value="1"/>
</dbReference>
<evidence type="ECO:0000256" key="3">
    <source>
        <dbReference type="PROSITE-ProRule" id="PRU00284"/>
    </source>
</evidence>